<evidence type="ECO:0000256" key="1">
    <source>
        <dbReference type="SAM" id="Phobius"/>
    </source>
</evidence>
<keyword evidence="3" id="KW-1185">Reference proteome</keyword>
<proteinExistence type="predicted"/>
<comment type="caution">
    <text evidence="2">The sequence shown here is derived from an EMBL/GenBank/DDBJ whole genome shotgun (WGS) entry which is preliminary data.</text>
</comment>
<accession>A0A1V9YP24</accession>
<gene>
    <name evidence="2" type="ORF">ACHHYP_08705</name>
</gene>
<evidence type="ECO:0000313" key="3">
    <source>
        <dbReference type="Proteomes" id="UP000243579"/>
    </source>
</evidence>
<feature type="transmembrane region" description="Helical" evidence="1">
    <location>
        <begin position="279"/>
        <end position="298"/>
    </location>
</feature>
<dbReference type="Proteomes" id="UP000243579">
    <property type="component" value="Unassembled WGS sequence"/>
</dbReference>
<sequence>MLPLLESTDDASGGHWVDDPLLSKDFAAFVDLPLLSTDEVFLGTEDRSSAASSERTVWSHCRDGSLDIYAACAILSLHLLSFETALVVAISVASTTVYFFLAVDFGANLSWTIVSFAIVAPMIMQIRQAFSRREVALDLLADVKALMCNVLLAHALWDWGKNERMKLPPIHVLKTKRLLRGIVADIHRILTLPTFTRGRHQFTGYGRGEAREYLQLFHSLSRRVTFTVQQLHLQVEVMKAVGLPANEASRINQYHWLLQARIEKLSNIKLYRTPQATRSFTRLFIMILPFFYGPYYVYIAKGGAGLRTNFAFALLLSVVTSLVMIGIFNVEKALEDPFTDEGLDGVKVPRAIARILDALDVIHPSDATGNLETKSLASTFRDDNV</sequence>
<reference evidence="2 3" key="1">
    <citation type="journal article" date="2014" name="Genome Biol. Evol.">
        <title>The secreted proteins of Achlya hypogyna and Thraustotheca clavata identify the ancestral oomycete secretome and reveal gene acquisitions by horizontal gene transfer.</title>
        <authorList>
            <person name="Misner I."/>
            <person name="Blouin N."/>
            <person name="Leonard G."/>
            <person name="Richards T.A."/>
            <person name="Lane C.E."/>
        </authorList>
    </citation>
    <scope>NUCLEOTIDE SEQUENCE [LARGE SCALE GENOMIC DNA]</scope>
    <source>
        <strain evidence="2 3">ATCC 48635</strain>
    </source>
</reference>
<dbReference type="OrthoDB" id="536576at2759"/>
<keyword evidence="1" id="KW-0812">Transmembrane</keyword>
<keyword evidence="1" id="KW-1133">Transmembrane helix</keyword>
<name>A0A1V9YP24_ACHHY</name>
<dbReference type="AlphaFoldDB" id="A0A1V9YP24"/>
<dbReference type="PANTHER" id="PTHR36970">
    <property type="entry name" value="UNNAMED PRODUCT"/>
    <property type="match status" value="1"/>
</dbReference>
<dbReference type="PANTHER" id="PTHR36970:SF1">
    <property type="entry name" value="BESTROPHIN HOMOLOG"/>
    <property type="match status" value="1"/>
</dbReference>
<feature type="transmembrane region" description="Helical" evidence="1">
    <location>
        <begin position="98"/>
        <end position="123"/>
    </location>
</feature>
<keyword evidence="1" id="KW-0472">Membrane</keyword>
<protein>
    <recommendedName>
        <fullName evidence="4">Transmembrane protein</fullName>
    </recommendedName>
</protein>
<dbReference type="EMBL" id="JNBR01001437">
    <property type="protein sequence ID" value="OQR87518.1"/>
    <property type="molecule type" value="Genomic_DNA"/>
</dbReference>
<feature type="transmembrane region" description="Helical" evidence="1">
    <location>
        <begin position="68"/>
        <end position="92"/>
    </location>
</feature>
<dbReference type="STRING" id="1202772.A0A1V9YP24"/>
<evidence type="ECO:0008006" key="4">
    <source>
        <dbReference type="Google" id="ProtNLM"/>
    </source>
</evidence>
<organism evidence="2 3">
    <name type="scientific">Achlya hypogyna</name>
    <name type="common">Oomycete</name>
    <name type="synonym">Protoachlya hypogyna</name>
    <dbReference type="NCBI Taxonomy" id="1202772"/>
    <lineage>
        <taxon>Eukaryota</taxon>
        <taxon>Sar</taxon>
        <taxon>Stramenopiles</taxon>
        <taxon>Oomycota</taxon>
        <taxon>Saprolegniomycetes</taxon>
        <taxon>Saprolegniales</taxon>
        <taxon>Achlyaceae</taxon>
        <taxon>Achlya</taxon>
    </lineage>
</organism>
<feature type="transmembrane region" description="Helical" evidence="1">
    <location>
        <begin position="310"/>
        <end position="330"/>
    </location>
</feature>
<evidence type="ECO:0000313" key="2">
    <source>
        <dbReference type="EMBL" id="OQR87518.1"/>
    </source>
</evidence>